<dbReference type="InterPro" id="IPR007497">
    <property type="entry name" value="SIMPL/DUF541"/>
</dbReference>
<accession>A0ABU5IL52</accession>
<feature type="chain" id="PRO_5045844208" evidence="2">
    <location>
        <begin position="22"/>
        <end position="233"/>
    </location>
</feature>
<evidence type="ECO:0000256" key="1">
    <source>
        <dbReference type="SAM" id="MobiDB-lite"/>
    </source>
</evidence>
<evidence type="ECO:0000313" key="3">
    <source>
        <dbReference type="EMBL" id="MDZ5459623.1"/>
    </source>
</evidence>
<comment type="caution">
    <text evidence="3">The sequence shown here is derived from an EMBL/GenBank/DDBJ whole genome shotgun (WGS) entry which is preliminary data.</text>
</comment>
<name>A0ABU5IL52_9BURK</name>
<gene>
    <name evidence="3" type="ORF">SM757_23885</name>
</gene>
<keyword evidence="4" id="KW-1185">Reference proteome</keyword>
<dbReference type="EMBL" id="JAXOJX010000047">
    <property type="protein sequence ID" value="MDZ5459623.1"/>
    <property type="molecule type" value="Genomic_DNA"/>
</dbReference>
<proteinExistence type="predicted"/>
<dbReference type="PANTHER" id="PTHR34387">
    <property type="entry name" value="SLR1258 PROTEIN"/>
    <property type="match status" value="1"/>
</dbReference>
<feature type="signal peptide" evidence="2">
    <location>
        <begin position="1"/>
        <end position="21"/>
    </location>
</feature>
<dbReference type="Pfam" id="PF04402">
    <property type="entry name" value="SIMPL"/>
    <property type="match status" value="1"/>
</dbReference>
<dbReference type="InterPro" id="IPR052022">
    <property type="entry name" value="26kDa_periplasmic_antigen"/>
</dbReference>
<feature type="region of interest" description="Disordered" evidence="1">
    <location>
        <begin position="210"/>
        <end position="233"/>
    </location>
</feature>
<dbReference type="Gene3D" id="3.30.70.2970">
    <property type="entry name" value="Protein of unknown function (DUF541), domain 2"/>
    <property type="match status" value="1"/>
</dbReference>
<organism evidence="3 4">
    <name type="scientific">Azohydromonas lata</name>
    <dbReference type="NCBI Taxonomy" id="45677"/>
    <lineage>
        <taxon>Bacteria</taxon>
        <taxon>Pseudomonadati</taxon>
        <taxon>Pseudomonadota</taxon>
        <taxon>Betaproteobacteria</taxon>
        <taxon>Burkholderiales</taxon>
        <taxon>Sphaerotilaceae</taxon>
        <taxon>Azohydromonas</taxon>
    </lineage>
</organism>
<protein>
    <submittedName>
        <fullName evidence="3">SIMPL domain-containing protein</fullName>
    </submittedName>
</protein>
<dbReference type="Gene3D" id="3.30.110.170">
    <property type="entry name" value="Protein of unknown function (DUF541), domain 1"/>
    <property type="match status" value="1"/>
</dbReference>
<evidence type="ECO:0000256" key="2">
    <source>
        <dbReference type="SAM" id="SignalP"/>
    </source>
</evidence>
<sequence length="233" mass="24896">MRAFTFVPCLALAAWLGAVQAQTLPAPPQRVVQLSASASMDVPNDWLTLAFSTTREGADAGAVQSALRQALDAALVEARKVAKPGQVEVRAGNLSVYPRYTAKGAIGGWQGSTELLVEGRDMGAISQLVPRINSMSIARVAYSLSREAREQVESEVGARAIERYKGRAGEITRQFGFSRWSLREVQVQTDTPPVGMPVLMRAKAMAAPADESLPVEPGRGQVTATISGSVQME</sequence>
<feature type="compositionally biased region" description="Polar residues" evidence="1">
    <location>
        <begin position="222"/>
        <end position="233"/>
    </location>
</feature>
<reference evidence="3 4" key="1">
    <citation type="submission" date="2023-11" db="EMBL/GenBank/DDBJ databases">
        <title>Draft genome of Azohydromonas lata strain H1 (DSM1123), a polyhydroxyalkanoate producer.</title>
        <authorList>
            <person name="Traversa D."/>
            <person name="D'Addabbo P."/>
            <person name="Pazzani C."/>
            <person name="Manzari C."/>
            <person name="Chiara M."/>
            <person name="Scrascia M."/>
        </authorList>
    </citation>
    <scope>NUCLEOTIDE SEQUENCE [LARGE SCALE GENOMIC DNA]</scope>
    <source>
        <strain evidence="3 4">H1</strain>
    </source>
</reference>
<evidence type="ECO:0000313" key="4">
    <source>
        <dbReference type="Proteomes" id="UP001293718"/>
    </source>
</evidence>
<dbReference type="RefSeq" id="WP_322467310.1">
    <property type="nucleotide sequence ID" value="NZ_JAXOJX010000047.1"/>
</dbReference>
<keyword evidence="2" id="KW-0732">Signal</keyword>
<dbReference type="PANTHER" id="PTHR34387:SF1">
    <property type="entry name" value="PERIPLASMIC IMMUNOGENIC PROTEIN"/>
    <property type="match status" value="1"/>
</dbReference>
<dbReference type="Proteomes" id="UP001293718">
    <property type="component" value="Unassembled WGS sequence"/>
</dbReference>